<reference evidence="2" key="2">
    <citation type="journal article" date="2007" name="Science">
        <title>Genome sequence of Aedes aegypti, a major arbovirus vector.</title>
        <authorList>
            <person name="Nene V."/>
            <person name="Wortman J.R."/>
            <person name="Lawson D."/>
            <person name="Haas B."/>
            <person name="Kodira C."/>
            <person name="Tu Z.J."/>
            <person name="Loftus B."/>
            <person name="Xi Z."/>
            <person name="Megy K."/>
            <person name="Grabherr M."/>
            <person name="Ren Q."/>
            <person name="Zdobnov E.M."/>
            <person name="Lobo N.F."/>
            <person name="Campbell K.S."/>
            <person name="Brown S.E."/>
            <person name="Bonaldo M.F."/>
            <person name="Zhu J."/>
            <person name="Sinkins S.P."/>
            <person name="Hogenkamp D.G."/>
            <person name="Amedeo P."/>
            <person name="Arensburger P."/>
            <person name="Atkinson P.W."/>
            <person name="Bidwell S."/>
            <person name="Biedler J."/>
            <person name="Birney E."/>
            <person name="Bruggner R.V."/>
            <person name="Costas J."/>
            <person name="Coy M.R."/>
            <person name="Crabtree J."/>
            <person name="Crawford M."/>
            <person name="Debruyn B."/>
            <person name="Decaprio D."/>
            <person name="Eiglmeier K."/>
            <person name="Eisenstadt E."/>
            <person name="El-Dorry H."/>
            <person name="Gelbart W.M."/>
            <person name="Gomes S.L."/>
            <person name="Hammond M."/>
            <person name="Hannick L.I."/>
            <person name="Hogan J.R."/>
            <person name="Holmes M.H."/>
            <person name="Jaffe D."/>
            <person name="Johnston J.S."/>
            <person name="Kennedy R.C."/>
            <person name="Koo H."/>
            <person name="Kravitz S."/>
            <person name="Kriventseva E.V."/>
            <person name="Kulp D."/>
            <person name="Labutti K."/>
            <person name="Lee E."/>
            <person name="Li S."/>
            <person name="Lovin D.D."/>
            <person name="Mao C."/>
            <person name="Mauceli E."/>
            <person name="Menck C.F."/>
            <person name="Miller J.R."/>
            <person name="Montgomery P."/>
            <person name="Mori A."/>
            <person name="Nascimento A.L."/>
            <person name="Naveira H.F."/>
            <person name="Nusbaum C."/>
            <person name="O'leary S."/>
            <person name="Orvis J."/>
            <person name="Pertea M."/>
            <person name="Quesneville H."/>
            <person name="Reidenbach K.R."/>
            <person name="Rogers Y.H."/>
            <person name="Roth C.W."/>
            <person name="Schneider J.R."/>
            <person name="Schatz M."/>
            <person name="Shumway M."/>
            <person name="Stanke M."/>
            <person name="Stinson E.O."/>
            <person name="Tubio J.M."/>
            <person name="Vanzee J.P."/>
            <person name="Verjovski-Almeida S."/>
            <person name="Werner D."/>
            <person name="White O."/>
            <person name="Wyder S."/>
            <person name="Zeng Q."/>
            <person name="Zhao Q."/>
            <person name="Zhao Y."/>
            <person name="Hill C.A."/>
            <person name="Raikhel A.S."/>
            <person name="Soares M.B."/>
            <person name="Knudson D.L."/>
            <person name="Lee N.H."/>
            <person name="Galagan J."/>
            <person name="Salzberg S.L."/>
            <person name="Paulsen I.T."/>
            <person name="Dimopoulos G."/>
            <person name="Collins F.H."/>
            <person name="Birren B."/>
            <person name="Fraser-Liggett C.M."/>
            <person name="Severson D.W."/>
        </authorList>
    </citation>
    <scope>NUCLEOTIDE SEQUENCE [LARGE SCALE GENOMIC DNA]</scope>
    <source>
        <strain evidence="2">Liverpool</strain>
    </source>
</reference>
<dbReference type="HOGENOM" id="CLU_505494_0_0_1"/>
<reference evidence="2" key="1">
    <citation type="submission" date="2005-10" db="EMBL/GenBank/DDBJ databases">
        <authorList>
            <person name="Loftus B.J."/>
            <person name="Nene V.M."/>
            <person name="Hannick L.I."/>
            <person name="Bidwell S."/>
            <person name="Haas B."/>
            <person name="Amedeo P."/>
            <person name="Orvis J."/>
            <person name="Wortman J.R."/>
            <person name="White O.R."/>
            <person name="Salzberg S."/>
            <person name="Shumway M."/>
            <person name="Koo H."/>
            <person name="Zhao Y."/>
            <person name="Holmes M."/>
            <person name="Miller J."/>
            <person name="Schatz M."/>
            <person name="Pop M."/>
            <person name="Pai G."/>
            <person name="Utterback T."/>
            <person name="Rogers Y.-H."/>
            <person name="Kravitz S."/>
            <person name="Fraser C.M."/>
        </authorList>
    </citation>
    <scope>NUCLEOTIDE SEQUENCE</scope>
    <source>
        <strain evidence="2">Liverpool</strain>
    </source>
</reference>
<dbReference type="InterPro" id="IPR043502">
    <property type="entry name" value="DNA/RNA_pol_sf"/>
</dbReference>
<dbReference type="PaxDb" id="7159-AAEL017571-PA"/>
<feature type="domain" description="Reverse transcriptase" evidence="1">
    <location>
        <begin position="214"/>
        <end position="482"/>
    </location>
</feature>
<dbReference type="PANTHER" id="PTHR21301:SF10">
    <property type="entry name" value="REVERSE TRANSCRIPTASE DOMAIN-CONTAINING PROTEIN"/>
    <property type="match status" value="1"/>
</dbReference>
<organism evidence="2 3">
    <name type="scientific">Aedes aegypti</name>
    <name type="common">Yellowfever mosquito</name>
    <name type="synonym">Culex aegypti</name>
    <dbReference type="NCBI Taxonomy" id="7159"/>
    <lineage>
        <taxon>Eukaryota</taxon>
        <taxon>Metazoa</taxon>
        <taxon>Ecdysozoa</taxon>
        <taxon>Arthropoda</taxon>
        <taxon>Hexapoda</taxon>
        <taxon>Insecta</taxon>
        <taxon>Pterygota</taxon>
        <taxon>Neoptera</taxon>
        <taxon>Endopterygota</taxon>
        <taxon>Diptera</taxon>
        <taxon>Nematocera</taxon>
        <taxon>Culicoidea</taxon>
        <taxon>Culicidae</taxon>
        <taxon>Culicinae</taxon>
        <taxon>Aedini</taxon>
        <taxon>Aedes</taxon>
        <taxon>Stegomyia</taxon>
    </lineage>
</organism>
<sequence>MFATTGVSIRVRSRPVQYVSNKRKHTFECYRNRQQHKLEKLKTKQLTQNTPCDNWVLNCTDEIIPDFVTRSLQLGSGYNNPNPHSAPYVRVLSEIESAIQRNPSADVIRHDVSNAIINHIHYTKQPFHDKHENIRKEIQKSKKYLRDRDDLVVTKADKGKTVVVMKRDEYEEKMQALVNDSETYEPLASDPTKKTLKKINTLIDHWHENGFIEYSERTKLKVFNCNPPRVYGLPKTHKDGRPLRIINSAIGTATYKMAKFLSKILNHVTGKTEHHIVNSFQFAEEMREQQITNQDVLFSLDVVSLFTNVPVDFALESIRLRWEEIEEHTKLDEESFTEMVKIVLDSTYFQYKGKFYKQKFGIPMGSPISPVVANIVLERIEKDALEKLCTRGIVPRFFKRYVDDCLLCARKEEVEAILNVFNGFHQRLQFTVELEVEGKLKFLDMILRREDNTITTEWFPKDADVYEIPCGACEKSYVGETSQFLCKRLSQHNSPPPPKHTPHRTYTARAWYQLNYLCLPGLKRVVSRHSLRLGAWRLL</sequence>
<dbReference type="eggNOG" id="ENOG502RTJT">
    <property type="taxonomic scope" value="Eukaryota"/>
</dbReference>
<name>J9HS23_AEDAE</name>
<dbReference type="AlphaFoldDB" id="J9HS23"/>
<evidence type="ECO:0000259" key="1">
    <source>
        <dbReference type="PROSITE" id="PS50878"/>
    </source>
</evidence>
<evidence type="ECO:0000313" key="2">
    <source>
        <dbReference type="EMBL" id="EJY57408.1"/>
    </source>
</evidence>
<dbReference type="EMBL" id="CH477235">
    <property type="protein sequence ID" value="EJY57408.1"/>
    <property type="molecule type" value="Genomic_DNA"/>
</dbReference>
<evidence type="ECO:0000313" key="3">
    <source>
        <dbReference type="Proteomes" id="UP000682892"/>
    </source>
</evidence>
<dbReference type="PANTHER" id="PTHR21301">
    <property type="entry name" value="REVERSE TRANSCRIPTASE"/>
    <property type="match status" value="1"/>
</dbReference>
<dbReference type="CDD" id="cd00304">
    <property type="entry name" value="RT_like"/>
    <property type="match status" value="1"/>
</dbReference>
<reference evidence="2" key="3">
    <citation type="submission" date="2012-09" db="EMBL/GenBank/DDBJ databases">
        <authorList>
            <consortium name="VectorBase"/>
        </authorList>
    </citation>
    <scope>NUCLEOTIDE SEQUENCE</scope>
    <source>
        <strain evidence="2">Liverpool</strain>
    </source>
</reference>
<dbReference type="Pfam" id="PF00078">
    <property type="entry name" value="RVT_1"/>
    <property type="match status" value="1"/>
</dbReference>
<dbReference type="GO" id="GO:0071897">
    <property type="term" value="P:DNA biosynthetic process"/>
    <property type="evidence" value="ECO:0007669"/>
    <property type="project" value="UniProtKB-ARBA"/>
</dbReference>
<protein>
    <submittedName>
        <fullName evidence="2">AAEL017571-PA</fullName>
    </submittedName>
</protein>
<dbReference type="InterPro" id="IPR000477">
    <property type="entry name" value="RT_dom"/>
</dbReference>
<dbReference type="Proteomes" id="UP000682892">
    <property type="component" value="Unassembled WGS sequence"/>
</dbReference>
<dbReference type="SUPFAM" id="SSF56672">
    <property type="entry name" value="DNA/RNA polymerases"/>
    <property type="match status" value="1"/>
</dbReference>
<accession>J9HS23</accession>
<gene>
    <name evidence="2" type="ORF">AaeL_AAEL017571</name>
</gene>
<dbReference type="PROSITE" id="PS50878">
    <property type="entry name" value="RT_POL"/>
    <property type="match status" value="1"/>
</dbReference>
<proteinExistence type="predicted"/>